<proteinExistence type="predicted"/>
<feature type="transmembrane region" description="Helical" evidence="9">
    <location>
        <begin position="205"/>
        <end position="222"/>
    </location>
</feature>
<keyword evidence="2" id="KW-0813">Transport</keyword>
<evidence type="ECO:0000256" key="7">
    <source>
        <dbReference type="ARBA" id="ARBA00022989"/>
    </source>
</evidence>
<evidence type="ECO:0000256" key="6">
    <source>
        <dbReference type="ARBA" id="ARBA00022840"/>
    </source>
</evidence>
<dbReference type="Gene3D" id="3.40.50.300">
    <property type="entry name" value="P-loop containing nucleotide triphosphate hydrolases"/>
    <property type="match status" value="1"/>
</dbReference>
<dbReference type="CDD" id="cd03254">
    <property type="entry name" value="ABCC_Glucan_exporter_like"/>
    <property type="match status" value="1"/>
</dbReference>
<evidence type="ECO:0000313" key="13">
    <source>
        <dbReference type="Proteomes" id="UP000033163"/>
    </source>
</evidence>
<dbReference type="FunFam" id="3.40.50.300:FF:000287">
    <property type="entry name" value="Multidrug ABC transporter ATP-binding protein"/>
    <property type="match status" value="1"/>
</dbReference>
<evidence type="ECO:0000256" key="8">
    <source>
        <dbReference type="ARBA" id="ARBA00023136"/>
    </source>
</evidence>
<dbReference type="InterPro" id="IPR003593">
    <property type="entry name" value="AAA+_ATPase"/>
</dbReference>
<evidence type="ECO:0000256" key="2">
    <source>
        <dbReference type="ARBA" id="ARBA00022448"/>
    </source>
</evidence>
<dbReference type="InterPro" id="IPR027417">
    <property type="entry name" value="P-loop_NTPase"/>
</dbReference>
<dbReference type="HOGENOM" id="CLU_000604_84_4_9"/>
<dbReference type="InterPro" id="IPR011527">
    <property type="entry name" value="ABC1_TM_dom"/>
</dbReference>
<feature type="domain" description="ABC transmembrane type-1" evidence="11">
    <location>
        <begin position="52"/>
        <end position="346"/>
    </location>
</feature>
<dbReference type="KEGG" id="pri:PRIO_5818"/>
<reference evidence="13" key="1">
    <citation type="submission" date="2015-03" db="EMBL/GenBank/DDBJ databases">
        <authorList>
            <person name="Wibberg D."/>
        </authorList>
    </citation>
    <scope>NUCLEOTIDE SEQUENCE [LARGE SCALE GENOMIC DNA]</scope>
</reference>
<keyword evidence="4 9" id="KW-0812">Transmembrane</keyword>
<dbReference type="EMBL" id="LN831776">
    <property type="protein sequence ID" value="CQR58205.1"/>
    <property type="molecule type" value="Genomic_DNA"/>
</dbReference>
<protein>
    <submittedName>
        <fullName evidence="12">ABC transporter</fullName>
    </submittedName>
</protein>
<keyword evidence="6" id="KW-0067">ATP-binding</keyword>
<dbReference type="PANTHER" id="PTHR43394">
    <property type="entry name" value="ATP-DEPENDENT PERMEASE MDL1, MITOCHONDRIAL"/>
    <property type="match status" value="1"/>
</dbReference>
<dbReference type="CDD" id="cd18547">
    <property type="entry name" value="ABC_6TM_Tm288_like"/>
    <property type="match status" value="1"/>
</dbReference>
<dbReference type="PROSITE" id="PS00211">
    <property type="entry name" value="ABC_TRANSPORTER_1"/>
    <property type="match status" value="1"/>
</dbReference>
<dbReference type="SUPFAM" id="SSF90123">
    <property type="entry name" value="ABC transporter transmembrane region"/>
    <property type="match status" value="1"/>
</dbReference>
<evidence type="ECO:0000256" key="9">
    <source>
        <dbReference type="SAM" id="Phobius"/>
    </source>
</evidence>
<dbReference type="PROSITE" id="PS50929">
    <property type="entry name" value="ABC_TM1F"/>
    <property type="match status" value="1"/>
</dbReference>
<dbReference type="Proteomes" id="UP000033163">
    <property type="component" value="Chromosome I"/>
</dbReference>
<dbReference type="RefSeq" id="WP_020429582.1">
    <property type="nucleotide sequence ID" value="NZ_AGBD01000885.1"/>
</dbReference>
<evidence type="ECO:0000313" key="12">
    <source>
        <dbReference type="EMBL" id="CQR58205.1"/>
    </source>
</evidence>
<evidence type="ECO:0000256" key="5">
    <source>
        <dbReference type="ARBA" id="ARBA00022741"/>
    </source>
</evidence>
<evidence type="ECO:0000256" key="1">
    <source>
        <dbReference type="ARBA" id="ARBA00004651"/>
    </source>
</evidence>
<feature type="domain" description="ABC transporter" evidence="10">
    <location>
        <begin position="382"/>
        <end position="616"/>
    </location>
</feature>
<dbReference type="SMART" id="SM00382">
    <property type="entry name" value="AAA"/>
    <property type="match status" value="1"/>
</dbReference>
<dbReference type="InterPro" id="IPR036640">
    <property type="entry name" value="ABC1_TM_sf"/>
</dbReference>
<accession>A0A0E4CZ49</accession>
<dbReference type="GO" id="GO:0005524">
    <property type="term" value="F:ATP binding"/>
    <property type="evidence" value="ECO:0007669"/>
    <property type="project" value="UniProtKB-KW"/>
</dbReference>
<name>A0A0E4CZ49_9BACL</name>
<dbReference type="Pfam" id="PF00005">
    <property type="entry name" value="ABC_tran"/>
    <property type="match status" value="1"/>
</dbReference>
<dbReference type="GO" id="GO:0005886">
    <property type="term" value="C:plasma membrane"/>
    <property type="evidence" value="ECO:0007669"/>
    <property type="project" value="UniProtKB-SubCell"/>
</dbReference>
<dbReference type="InterPro" id="IPR017871">
    <property type="entry name" value="ABC_transporter-like_CS"/>
</dbReference>
<dbReference type="PROSITE" id="PS50893">
    <property type="entry name" value="ABC_TRANSPORTER_2"/>
    <property type="match status" value="1"/>
</dbReference>
<dbReference type="GO" id="GO:0016887">
    <property type="term" value="F:ATP hydrolysis activity"/>
    <property type="evidence" value="ECO:0007669"/>
    <property type="project" value="InterPro"/>
</dbReference>
<dbReference type="AlphaFoldDB" id="A0A0E4CZ49"/>
<keyword evidence="5" id="KW-0547">Nucleotide-binding</keyword>
<keyword evidence="7 9" id="KW-1133">Transmembrane helix</keyword>
<dbReference type="SUPFAM" id="SSF52540">
    <property type="entry name" value="P-loop containing nucleoside triphosphate hydrolases"/>
    <property type="match status" value="1"/>
</dbReference>
<dbReference type="InterPro" id="IPR003439">
    <property type="entry name" value="ABC_transporter-like_ATP-bd"/>
</dbReference>
<evidence type="ECO:0000256" key="4">
    <source>
        <dbReference type="ARBA" id="ARBA00022692"/>
    </source>
</evidence>
<keyword evidence="8 9" id="KW-0472">Membrane</keyword>
<evidence type="ECO:0000259" key="11">
    <source>
        <dbReference type="PROSITE" id="PS50929"/>
    </source>
</evidence>
<comment type="subcellular location">
    <subcellularLocation>
        <location evidence="1">Cell membrane</location>
        <topology evidence="1">Multi-pass membrane protein</topology>
    </subcellularLocation>
</comment>
<feature type="transmembrane region" description="Helical" evidence="9">
    <location>
        <begin position="182"/>
        <end position="199"/>
    </location>
</feature>
<feature type="transmembrane region" description="Helical" evidence="9">
    <location>
        <begin position="49"/>
        <end position="67"/>
    </location>
</feature>
<sequence>MSKEDKTSLMNKSMRGLNPVGSIGHPKEKVKNYKGTVKRILGYLDKYKLQVLMVCLMTVASTLFSIFSPKIMGDATNILAEGISGRLKNTAGAHIDFAAIRSIIFILFSIYLISAVFSYLQQHFMVNISQKIVFQIREDLNRKMARLPLKFFDLYSHGELLNRVTNDVDTIGVTLQQNLTQLISAVILIVGVLAMMLLISPLLTLVTVVTIPLSVLSIKFLAGRSQPYFIAQRRAAGELNGHVEEMYTGLTVVEAYGLEQESEEKFREINGRLCEAGVKSQFITGFMMPLMDFINNIGYIVVCVAGGIFVIHGKIKIGDIQAFIQYSKQFSRPINQISNIMNSFQATIASAERIFEVLDAMEELKDMEAAEAIAIANPQGRVGYHNVSFAYDGGEALLRNVDFQVEKGNTVAIVGPTGAGKTTLVNVLMRFYEINQGEIRIDGVDIRDMQRAGLRRMFGVVLQDTWLFHGTIKDNIAYGCPNCTFAEIIHAAELAHADHFIRTLPDGYDTVINEEASNLSQGQKQLLTIARAFLTHPPILILDEATSNVDTRTEIYIQKAMNTLMKGKTSFVIAHRLSTIRNADIILVIDQGTVIEQGSHLELLAKRGAYFDLYHSQFDSQGPDLHPVTAAGNSIHS</sequence>
<evidence type="ECO:0000259" key="10">
    <source>
        <dbReference type="PROSITE" id="PS50893"/>
    </source>
</evidence>
<dbReference type="PATRIC" id="fig|1073571.4.peg.6248"/>
<dbReference type="Gene3D" id="1.20.1560.10">
    <property type="entry name" value="ABC transporter type 1, transmembrane domain"/>
    <property type="match status" value="1"/>
</dbReference>
<dbReference type="Pfam" id="PF00664">
    <property type="entry name" value="ABC_membrane"/>
    <property type="match status" value="1"/>
</dbReference>
<keyword evidence="3" id="KW-1003">Cell membrane</keyword>
<gene>
    <name evidence="12" type="ORF">PRIO_5818</name>
</gene>
<organism evidence="12 13">
    <name type="scientific">Paenibacillus riograndensis SBR5</name>
    <dbReference type="NCBI Taxonomy" id="1073571"/>
    <lineage>
        <taxon>Bacteria</taxon>
        <taxon>Bacillati</taxon>
        <taxon>Bacillota</taxon>
        <taxon>Bacilli</taxon>
        <taxon>Bacillales</taxon>
        <taxon>Paenibacillaceae</taxon>
        <taxon>Paenibacillus</taxon>
        <taxon>Paenibacillus sonchi group</taxon>
    </lineage>
</organism>
<evidence type="ECO:0000256" key="3">
    <source>
        <dbReference type="ARBA" id="ARBA00022475"/>
    </source>
</evidence>
<dbReference type="InterPro" id="IPR039421">
    <property type="entry name" value="Type_1_exporter"/>
</dbReference>
<dbReference type="GO" id="GO:0015421">
    <property type="term" value="F:ABC-type oligopeptide transporter activity"/>
    <property type="evidence" value="ECO:0007669"/>
    <property type="project" value="TreeGrafter"/>
</dbReference>
<feature type="transmembrane region" description="Helical" evidence="9">
    <location>
        <begin position="98"/>
        <end position="120"/>
    </location>
</feature>
<dbReference type="PANTHER" id="PTHR43394:SF1">
    <property type="entry name" value="ATP-BINDING CASSETTE SUB-FAMILY B MEMBER 10, MITOCHONDRIAL"/>
    <property type="match status" value="1"/>
</dbReference>
<feature type="transmembrane region" description="Helical" evidence="9">
    <location>
        <begin position="293"/>
        <end position="311"/>
    </location>
</feature>
<dbReference type="FunFam" id="1.20.1560.10:FF:000011">
    <property type="entry name" value="Multidrug ABC transporter ATP-binding protein"/>
    <property type="match status" value="1"/>
</dbReference>